<accession>A0A0G4ITA7</accession>
<keyword evidence="1" id="KW-1133">Transmembrane helix</keyword>
<feature type="chain" id="PRO_5005193070" description="Intimal thickness related receptor IRP domain-containing protein" evidence="2">
    <location>
        <begin position="20"/>
        <end position="477"/>
    </location>
</feature>
<evidence type="ECO:0000313" key="3">
    <source>
        <dbReference type="EMBL" id="CEO98462.1"/>
    </source>
</evidence>
<keyword evidence="1" id="KW-0812">Transmembrane</keyword>
<evidence type="ECO:0008006" key="5">
    <source>
        <dbReference type="Google" id="ProtNLM"/>
    </source>
</evidence>
<feature type="transmembrane region" description="Helical" evidence="1">
    <location>
        <begin position="316"/>
        <end position="339"/>
    </location>
</feature>
<feature type="transmembrane region" description="Helical" evidence="1">
    <location>
        <begin position="400"/>
        <end position="421"/>
    </location>
</feature>
<feature type="transmembrane region" description="Helical" evidence="1">
    <location>
        <begin position="373"/>
        <end position="394"/>
    </location>
</feature>
<evidence type="ECO:0000256" key="2">
    <source>
        <dbReference type="SAM" id="SignalP"/>
    </source>
</evidence>
<reference evidence="3 4" key="1">
    <citation type="submission" date="2015-02" db="EMBL/GenBank/DDBJ databases">
        <authorList>
            <person name="Chooi Y.-H."/>
        </authorList>
    </citation>
    <scope>NUCLEOTIDE SEQUENCE [LARGE SCALE GENOMIC DNA]</scope>
    <source>
        <strain evidence="3">E3</strain>
    </source>
</reference>
<keyword evidence="4" id="KW-1185">Reference proteome</keyword>
<dbReference type="AlphaFoldDB" id="A0A0G4ITA7"/>
<dbReference type="Proteomes" id="UP000039324">
    <property type="component" value="Unassembled WGS sequence"/>
</dbReference>
<organism evidence="3 4">
    <name type="scientific">Plasmodiophora brassicae</name>
    <name type="common">Clubroot disease agent</name>
    <dbReference type="NCBI Taxonomy" id="37360"/>
    <lineage>
        <taxon>Eukaryota</taxon>
        <taxon>Sar</taxon>
        <taxon>Rhizaria</taxon>
        <taxon>Endomyxa</taxon>
        <taxon>Phytomyxea</taxon>
        <taxon>Plasmodiophorida</taxon>
        <taxon>Plasmodiophoridae</taxon>
        <taxon>Plasmodiophora</taxon>
    </lineage>
</organism>
<keyword evidence="1" id="KW-0472">Membrane</keyword>
<feature type="signal peptide" evidence="2">
    <location>
        <begin position="1"/>
        <end position="19"/>
    </location>
</feature>
<gene>
    <name evidence="3" type="ORF">PBRA_006576</name>
</gene>
<proteinExistence type="predicted"/>
<feature type="transmembrane region" description="Helical" evidence="1">
    <location>
        <begin position="286"/>
        <end position="304"/>
    </location>
</feature>
<evidence type="ECO:0000313" key="4">
    <source>
        <dbReference type="Proteomes" id="UP000039324"/>
    </source>
</evidence>
<keyword evidence="2" id="KW-0732">Signal</keyword>
<feature type="transmembrane region" description="Helical" evidence="1">
    <location>
        <begin position="250"/>
        <end position="274"/>
    </location>
</feature>
<name>A0A0G4ITA7_PLABS</name>
<dbReference type="EMBL" id="CDSF01000084">
    <property type="protein sequence ID" value="CEO98462.1"/>
    <property type="molecule type" value="Genomic_DNA"/>
</dbReference>
<evidence type="ECO:0000256" key="1">
    <source>
        <dbReference type="SAM" id="Phobius"/>
    </source>
</evidence>
<protein>
    <recommendedName>
        <fullName evidence="5">Intimal thickness related receptor IRP domain-containing protein</fullName>
    </recommendedName>
</protein>
<feature type="transmembrane region" description="Helical" evidence="1">
    <location>
        <begin position="174"/>
        <end position="194"/>
    </location>
</feature>
<sequence length="477" mass="51801">MLALWVVLAASLCVYTSQAVIVLSANRTQIGDEFSSPHYVRANVSFDVVAQFYIVPVDLQRGYHLDQGNARSRIIIVDYRIGTNADKWARACASMQCAGIQIINADASKMSVFAATAFSTGGSGPFTNIPIVIISVTNTPAFLTAATSPSASFLRIRSGDFNDVVWLDENVPFFWWWTFLGFLLPLVTLLSCILQCLRQAVDSKGKARPVPIGTLLVFVLEALASTCRAIYALFSSVFHYRVFSYAFARYVAVASMSFNVASIGVVTSALNGALDAAHTPSRVRTFLVRVWTCLVFALVCADQVDEVMAAALDLEYLDATAISVLYLLSETAASVFFIVTGSKVSHHLSSSASLSLSTAERARRQTFARRVRLSGYAGACTSLSLVGFAMFNTVSWPACLFLFWLIQHAFTVAGLLHVWAFKPKPTRIDDLAQMAAARAKRMFVICGGERPLDNNHAGVQSTISVKSGTVPAGSRSR</sequence>
<feature type="transmembrane region" description="Helical" evidence="1">
    <location>
        <begin position="215"/>
        <end position="238"/>
    </location>
</feature>